<feature type="region of interest" description="Disordered" evidence="1">
    <location>
        <begin position="447"/>
        <end position="467"/>
    </location>
</feature>
<dbReference type="InterPro" id="IPR016024">
    <property type="entry name" value="ARM-type_fold"/>
</dbReference>
<dbReference type="InterPro" id="IPR011989">
    <property type="entry name" value="ARM-like"/>
</dbReference>
<dbReference type="AlphaFoldDB" id="A0AAG5DGG7"/>
<dbReference type="SMART" id="SM00185">
    <property type="entry name" value="ARM"/>
    <property type="match status" value="3"/>
</dbReference>
<dbReference type="SUPFAM" id="SSF48371">
    <property type="entry name" value="ARM repeat"/>
    <property type="match status" value="2"/>
</dbReference>
<dbReference type="GO" id="GO:0044782">
    <property type="term" value="P:cilium organization"/>
    <property type="evidence" value="ECO:0007669"/>
    <property type="project" value="TreeGrafter"/>
</dbReference>
<evidence type="ECO:0000313" key="3">
    <source>
        <dbReference type="Proteomes" id="UP000075880"/>
    </source>
</evidence>
<dbReference type="InterPro" id="IPR038905">
    <property type="entry name" value="ARMC2"/>
</dbReference>
<accession>A0AAG5DGG7</accession>
<organism evidence="2 3">
    <name type="scientific">Anopheles atroparvus</name>
    <name type="common">European mosquito</name>
    <dbReference type="NCBI Taxonomy" id="41427"/>
    <lineage>
        <taxon>Eukaryota</taxon>
        <taxon>Metazoa</taxon>
        <taxon>Ecdysozoa</taxon>
        <taxon>Arthropoda</taxon>
        <taxon>Hexapoda</taxon>
        <taxon>Insecta</taxon>
        <taxon>Pterygota</taxon>
        <taxon>Neoptera</taxon>
        <taxon>Endopterygota</taxon>
        <taxon>Diptera</taxon>
        <taxon>Nematocera</taxon>
        <taxon>Culicoidea</taxon>
        <taxon>Culicidae</taxon>
        <taxon>Anophelinae</taxon>
        <taxon>Anopheles</taxon>
    </lineage>
</organism>
<protein>
    <recommendedName>
        <fullName evidence="4">Armadillo repeat-containing domain-containing protein</fullName>
    </recommendedName>
</protein>
<dbReference type="Gene3D" id="1.25.10.10">
    <property type="entry name" value="Leucine-rich Repeat Variant"/>
    <property type="match status" value="2"/>
</dbReference>
<dbReference type="PANTHER" id="PTHR21356:SF1">
    <property type="entry name" value="ARMADILLO REPEAT-CONTAINING PROTEIN 2"/>
    <property type="match status" value="1"/>
</dbReference>
<reference evidence="2" key="1">
    <citation type="submission" date="2024-04" db="UniProtKB">
        <authorList>
            <consortium name="EnsemblMetazoa"/>
        </authorList>
    </citation>
    <scope>IDENTIFICATION</scope>
    <source>
        <strain evidence="2">EBRO</strain>
    </source>
</reference>
<name>A0AAG5DGG7_ANOAO</name>
<dbReference type="EnsemblMetazoa" id="ENSAATROPT011395">
    <property type="protein sequence ID" value="ENSAATROPP010302"/>
    <property type="gene ID" value="ENSAATROPG009279"/>
</dbReference>
<sequence length="875" mass="96160">MLERNPIPRIGRAKESDIIWMIFFLLLVTSICLLAFAGGTRLVSARRPITPREPRRQLYGRIAPPGRPPSAINLKYLQQGAHALPLLEPIQPSSVPRTEFVGESSDTVARGCTSAGRSAPPLLVSREKLPALTCVQKATGSLENLSEYQNIEYKFMPLVNSTLASNFKPLALENPSASSIVKTHPLKRRQVQSFDEQVSATIATEQRQNVFEDATKLLRRDINLLSQSSTESLLEMLKAHTGLKECDENTVAHISAILNELYARTKGSRGSWRGAVLGALYGLVESSSPKILLSVACVVFAMNVTGSNLTGACKLVFKIARNEHNDSLFVNSDVPELLVDGLGRASPIDDPEACIYGYGAVRFLAGSSNGTPNGTQPEKFYPPEASSQQSLVFRLVKHGLYQLMVLHMKIINEAATTRRLSGSPLHALFQLSGALRTLAGSHVLHNCHASDHPPEPATSEGEEEQQDVAQTEQAVPLLVRAAEMCIEEPEVQANIVRTLSVLSEHSECCERLAESASRLGILLGSIIQTSETVEKGLATSNRLGYILGNVMSRWDTARVQFYCCDVSLDGLLATLEYYTNKSFTLQNQMGDSIVQVLTKLIRVLANMCVNGDVGYGMSQRSPLGEVLLNILLKVKEPKTAEIEELLFATLGALHNLSYYYECGETPSIQHTGSICERLKDICGTLCSILNNEQNPARSEVARVLGNMTRTASVRQTFCEENGLKILQRCLTSANDELLVTSCGVVVNILGDWARRASFREIEGPVILRRILQRGVGNRDWIMAGIACQAIWNYLIDTRDIVQNMGQAEIDLISENLAEGLDEDILFEGKDADNLWEDFAMVGTDLLERLQLCLSGKNTPCEISDEETPDKRGPQY</sequence>
<evidence type="ECO:0008006" key="4">
    <source>
        <dbReference type="Google" id="ProtNLM"/>
    </source>
</evidence>
<keyword evidence="3" id="KW-1185">Reference proteome</keyword>
<dbReference type="Proteomes" id="UP000075880">
    <property type="component" value="Unassembled WGS sequence"/>
</dbReference>
<dbReference type="PANTHER" id="PTHR21356">
    <property type="entry name" value="ARMADILLO REPEAT CONTAINING 2"/>
    <property type="match status" value="1"/>
</dbReference>
<proteinExistence type="predicted"/>
<dbReference type="InterPro" id="IPR000225">
    <property type="entry name" value="Armadillo"/>
</dbReference>
<evidence type="ECO:0000256" key="1">
    <source>
        <dbReference type="SAM" id="MobiDB-lite"/>
    </source>
</evidence>
<evidence type="ECO:0000313" key="2">
    <source>
        <dbReference type="EnsemblMetazoa" id="ENSAATROPP010302"/>
    </source>
</evidence>